<reference evidence="2" key="1">
    <citation type="journal article" date="2017" name="Nature">
        <title>The sunflower genome provides insights into oil metabolism, flowering and Asterid evolution.</title>
        <authorList>
            <person name="Badouin H."/>
            <person name="Gouzy J."/>
            <person name="Grassa C.J."/>
            <person name="Murat F."/>
            <person name="Staton S.E."/>
            <person name="Cottret L."/>
            <person name="Lelandais-Briere C."/>
            <person name="Owens G.L."/>
            <person name="Carrere S."/>
            <person name="Mayjonade B."/>
            <person name="Legrand L."/>
            <person name="Gill N."/>
            <person name="Kane N.C."/>
            <person name="Bowers J.E."/>
            <person name="Hubner S."/>
            <person name="Bellec A."/>
            <person name="Berard A."/>
            <person name="Berges H."/>
            <person name="Blanchet N."/>
            <person name="Boniface M.C."/>
            <person name="Brunel D."/>
            <person name="Catrice O."/>
            <person name="Chaidir N."/>
            <person name="Claudel C."/>
            <person name="Donnadieu C."/>
            <person name="Faraut T."/>
            <person name="Fievet G."/>
            <person name="Helmstetter N."/>
            <person name="King M."/>
            <person name="Knapp S.J."/>
            <person name="Lai Z."/>
            <person name="Le Paslier M.C."/>
            <person name="Lippi Y."/>
            <person name="Lorenzon L."/>
            <person name="Mandel J.R."/>
            <person name="Marage G."/>
            <person name="Marchand G."/>
            <person name="Marquand E."/>
            <person name="Bret-Mestries E."/>
            <person name="Morien E."/>
            <person name="Nambeesan S."/>
            <person name="Nguyen T."/>
            <person name="Pegot-Espagnet P."/>
            <person name="Pouilly N."/>
            <person name="Raftis F."/>
            <person name="Sallet E."/>
            <person name="Schiex T."/>
            <person name="Thomas J."/>
            <person name="Vandecasteele C."/>
            <person name="Vares D."/>
            <person name="Vear F."/>
            <person name="Vautrin S."/>
            <person name="Crespi M."/>
            <person name="Mangin B."/>
            <person name="Burke J.M."/>
            <person name="Salse J."/>
            <person name="Munos S."/>
            <person name="Vincourt P."/>
            <person name="Rieseberg L.H."/>
            <person name="Langlade N.B."/>
        </authorList>
    </citation>
    <scope>NUCLEOTIDE SEQUENCE</scope>
    <source>
        <tissue evidence="2">Leaves</tissue>
    </source>
</reference>
<evidence type="ECO:0000313" key="2">
    <source>
        <dbReference type="EMBL" id="KAF5763980.1"/>
    </source>
</evidence>
<comment type="caution">
    <text evidence="2">The sequence shown here is derived from an EMBL/GenBank/DDBJ whole genome shotgun (WGS) entry which is preliminary data.</text>
</comment>
<reference evidence="2" key="2">
    <citation type="submission" date="2020-06" db="EMBL/GenBank/DDBJ databases">
        <title>Helianthus annuus Genome sequencing and assembly Release 2.</title>
        <authorList>
            <person name="Gouzy J."/>
            <person name="Langlade N."/>
            <person name="Munos S."/>
        </authorList>
    </citation>
    <scope>NUCLEOTIDE SEQUENCE</scope>
    <source>
        <tissue evidence="2">Leaves</tissue>
    </source>
</reference>
<name>A0A9K3DYR3_HELAN</name>
<dbReference type="PANTHER" id="PTHR31099:SF49">
    <property type="entry name" value="MYOSIN HEAVY CHAIN-LIKE PROTEIN"/>
    <property type="match status" value="1"/>
</dbReference>
<protein>
    <submittedName>
        <fullName evidence="2">Uncharacterized protein</fullName>
    </submittedName>
</protein>
<feature type="compositionally biased region" description="Pro residues" evidence="1">
    <location>
        <begin position="1"/>
        <end position="18"/>
    </location>
</feature>
<evidence type="ECO:0000313" key="3">
    <source>
        <dbReference type="Proteomes" id="UP000215914"/>
    </source>
</evidence>
<dbReference type="EMBL" id="MNCJ02000330">
    <property type="protein sequence ID" value="KAF5763980.1"/>
    <property type="molecule type" value="Genomic_DNA"/>
</dbReference>
<accession>A0A9K3DYR3</accession>
<feature type="region of interest" description="Disordered" evidence="1">
    <location>
        <begin position="1"/>
        <end position="31"/>
    </location>
</feature>
<dbReference type="Gramene" id="mRNA:HanXRQr2_Chr15g0686681">
    <property type="protein sequence ID" value="CDS:HanXRQr2_Chr15g0686681.1"/>
    <property type="gene ID" value="HanXRQr2_Chr15g0686681"/>
</dbReference>
<sequence length="135" mass="15160">MASPSKPPSPSPANPDPPSSSAAEEETQVNAPSKFLPVLKCSESVFDNLMKSIQMRTAYGARYPQEGDTAGDAQAGYVSMFADWFEICNLRLPLTVFMVDLLEYYNIHISQLSPFGMICARHFEYTFRAKMWYLC</sequence>
<proteinExistence type="predicted"/>
<dbReference type="PANTHER" id="PTHR31099">
    <property type="entry name" value="OS06G0165300 PROTEIN"/>
    <property type="match status" value="1"/>
</dbReference>
<dbReference type="AlphaFoldDB" id="A0A9K3DYR3"/>
<evidence type="ECO:0000256" key="1">
    <source>
        <dbReference type="SAM" id="MobiDB-lite"/>
    </source>
</evidence>
<keyword evidence="3" id="KW-1185">Reference proteome</keyword>
<dbReference type="Proteomes" id="UP000215914">
    <property type="component" value="Unassembled WGS sequence"/>
</dbReference>
<gene>
    <name evidence="2" type="ORF">HanXRQr2_Chr15g0686681</name>
</gene>
<organism evidence="2 3">
    <name type="scientific">Helianthus annuus</name>
    <name type="common">Common sunflower</name>
    <dbReference type="NCBI Taxonomy" id="4232"/>
    <lineage>
        <taxon>Eukaryota</taxon>
        <taxon>Viridiplantae</taxon>
        <taxon>Streptophyta</taxon>
        <taxon>Embryophyta</taxon>
        <taxon>Tracheophyta</taxon>
        <taxon>Spermatophyta</taxon>
        <taxon>Magnoliopsida</taxon>
        <taxon>eudicotyledons</taxon>
        <taxon>Gunneridae</taxon>
        <taxon>Pentapetalae</taxon>
        <taxon>asterids</taxon>
        <taxon>campanulids</taxon>
        <taxon>Asterales</taxon>
        <taxon>Asteraceae</taxon>
        <taxon>Asteroideae</taxon>
        <taxon>Heliantheae alliance</taxon>
        <taxon>Heliantheae</taxon>
        <taxon>Helianthus</taxon>
    </lineage>
</organism>